<organism evidence="2 3">
    <name type="scientific">Collybiopsis confluens</name>
    <dbReference type="NCBI Taxonomy" id="2823264"/>
    <lineage>
        <taxon>Eukaryota</taxon>
        <taxon>Fungi</taxon>
        <taxon>Dikarya</taxon>
        <taxon>Basidiomycota</taxon>
        <taxon>Agaricomycotina</taxon>
        <taxon>Agaricomycetes</taxon>
        <taxon>Agaricomycetidae</taxon>
        <taxon>Agaricales</taxon>
        <taxon>Marasmiineae</taxon>
        <taxon>Omphalotaceae</taxon>
        <taxon>Collybiopsis</taxon>
    </lineage>
</organism>
<feature type="compositionally biased region" description="Polar residues" evidence="1">
    <location>
        <begin position="184"/>
        <end position="198"/>
    </location>
</feature>
<accession>A0A8H5I041</accession>
<feature type="compositionally biased region" description="Basic and acidic residues" evidence="1">
    <location>
        <begin position="275"/>
        <end position="298"/>
    </location>
</feature>
<feature type="region of interest" description="Disordered" evidence="1">
    <location>
        <begin position="130"/>
        <end position="354"/>
    </location>
</feature>
<evidence type="ECO:0000313" key="3">
    <source>
        <dbReference type="Proteomes" id="UP000518752"/>
    </source>
</evidence>
<dbReference type="Proteomes" id="UP000518752">
    <property type="component" value="Unassembled WGS sequence"/>
</dbReference>
<evidence type="ECO:0000256" key="1">
    <source>
        <dbReference type="SAM" id="MobiDB-lite"/>
    </source>
</evidence>
<feature type="compositionally biased region" description="Polar residues" evidence="1">
    <location>
        <begin position="164"/>
        <end position="173"/>
    </location>
</feature>
<feature type="compositionally biased region" description="Basic and acidic residues" evidence="1">
    <location>
        <begin position="76"/>
        <end position="88"/>
    </location>
</feature>
<dbReference type="EMBL" id="JAACJN010000005">
    <property type="protein sequence ID" value="KAF5392597.1"/>
    <property type="molecule type" value="Genomic_DNA"/>
</dbReference>
<reference evidence="2 3" key="1">
    <citation type="journal article" date="2020" name="ISME J.">
        <title>Uncovering the hidden diversity of litter-decomposition mechanisms in mushroom-forming fungi.</title>
        <authorList>
            <person name="Floudas D."/>
            <person name="Bentzer J."/>
            <person name="Ahren D."/>
            <person name="Johansson T."/>
            <person name="Persson P."/>
            <person name="Tunlid A."/>
        </authorList>
    </citation>
    <scope>NUCLEOTIDE SEQUENCE [LARGE SCALE GENOMIC DNA]</scope>
    <source>
        <strain evidence="2 3">CBS 406.79</strain>
    </source>
</reference>
<feature type="compositionally biased region" description="Basic and acidic residues" evidence="1">
    <location>
        <begin position="226"/>
        <end position="243"/>
    </location>
</feature>
<feature type="compositionally biased region" description="Basic and acidic residues" evidence="1">
    <location>
        <begin position="254"/>
        <end position="269"/>
    </location>
</feature>
<feature type="compositionally biased region" description="Polar residues" evidence="1">
    <location>
        <begin position="130"/>
        <end position="158"/>
    </location>
</feature>
<name>A0A8H5I041_9AGAR</name>
<feature type="compositionally biased region" description="Basic and acidic residues" evidence="1">
    <location>
        <begin position="199"/>
        <end position="217"/>
    </location>
</feature>
<sequence length="354" mass="39666">MSATMSKLTLGKIAQIVVVYSTELIVKTKFSRHSTTPTLPTEDLQSSTECLKRWNVGLVGLGPDEASQTIQALTKESVREGKNKRLGDGGEGQVETGYGGSTSLSLGSGNYGGNRTEQYVNEAVRVASSYSRNEGIQEQPQYGASSQRNEDYGNNQPQGYGRTQYESTNSSRGDSYGRSEGYSGRQQTYSGQSGYSDRNPNRYDEEPRRSRRGREEQDNSSYGPKTDSRSESENAHGSRREENAYQYQSGGYKPDPEPYERQGDYDYGREQGGYRQEDREKSRGTGYGGDHDFSEDRYGSGQGGQYESRGSEYQDQSYGRREAGYVEEDYGSRGESQEYKENKETGYEGDQYHY</sequence>
<protein>
    <submittedName>
        <fullName evidence="2">Uncharacterized protein</fullName>
    </submittedName>
</protein>
<feature type="compositionally biased region" description="Basic and acidic residues" evidence="1">
    <location>
        <begin position="318"/>
        <end position="354"/>
    </location>
</feature>
<comment type="caution">
    <text evidence="2">The sequence shown here is derived from an EMBL/GenBank/DDBJ whole genome shotgun (WGS) entry which is preliminary data.</text>
</comment>
<dbReference type="AlphaFoldDB" id="A0A8H5I041"/>
<keyword evidence="3" id="KW-1185">Reference proteome</keyword>
<gene>
    <name evidence="2" type="ORF">D9757_002273</name>
</gene>
<feature type="compositionally biased region" description="Gly residues" evidence="1">
    <location>
        <begin position="89"/>
        <end position="100"/>
    </location>
</feature>
<feature type="region of interest" description="Disordered" evidence="1">
    <location>
        <begin position="75"/>
        <end position="113"/>
    </location>
</feature>
<evidence type="ECO:0000313" key="2">
    <source>
        <dbReference type="EMBL" id="KAF5392597.1"/>
    </source>
</evidence>
<proteinExistence type="predicted"/>